<evidence type="ECO:0000256" key="2">
    <source>
        <dbReference type="ARBA" id="ARBA00007635"/>
    </source>
</evidence>
<keyword evidence="9" id="KW-1185">Reference proteome</keyword>
<feature type="transmembrane region" description="Helical" evidence="6">
    <location>
        <begin position="76"/>
        <end position="95"/>
    </location>
</feature>
<evidence type="ECO:0000256" key="1">
    <source>
        <dbReference type="ARBA" id="ARBA00004141"/>
    </source>
</evidence>
<dbReference type="Proteomes" id="UP000250235">
    <property type="component" value="Unassembled WGS sequence"/>
</dbReference>
<feature type="domain" description="EamA" evidence="7">
    <location>
        <begin position="188"/>
        <end position="325"/>
    </location>
</feature>
<evidence type="ECO:0000256" key="4">
    <source>
        <dbReference type="ARBA" id="ARBA00022989"/>
    </source>
</evidence>
<dbReference type="AlphaFoldDB" id="A0A2Z7A5M9"/>
<feature type="domain" description="EamA" evidence="7">
    <location>
        <begin position="17"/>
        <end position="146"/>
    </location>
</feature>
<organism evidence="8 9">
    <name type="scientific">Dorcoceras hygrometricum</name>
    <dbReference type="NCBI Taxonomy" id="472368"/>
    <lineage>
        <taxon>Eukaryota</taxon>
        <taxon>Viridiplantae</taxon>
        <taxon>Streptophyta</taxon>
        <taxon>Embryophyta</taxon>
        <taxon>Tracheophyta</taxon>
        <taxon>Spermatophyta</taxon>
        <taxon>Magnoliopsida</taxon>
        <taxon>eudicotyledons</taxon>
        <taxon>Gunneridae</taxon>
        <taxon>Pentapetalae</taxon>
        <taxon>asterids</taxon>
        <taxon>lamiids</taxon>
        <taxon>Lamiales</taxon>
        <taxon>Gesneriaceae</taxon>
        <taxon>Didymocarpoideae</taxon>
        <taxon>Trichosporeae</taxon>
        <taxon>Loxocarpinae</taxon>
        <taxon>Dorcoceras</taxon>
    </lineage>
</organism>
<gene>
    <name evidence="8" type="ORF">F511_11393</name>
</gene>
<dbReference type="PANTHER" id="PTHR31218">
    <property type="entry name" value="WAT1-RELATED PROTEIN"/>
    <property type="match status" value="1"/>
</dbReference>
<dbReference type="GO" id="GO:0022857">
    <property type="term" value="F:transmembrane transporter activity"/>
    <property type="evidence" value="ECO:0007669"/>
    <property type="project" value="InterPro"/>
</dbReference>
<feature type="transmembrane region" description="Helical" evidence="6">
    <location>
        <begin position="281"/>
        <end position="302"/>
    </location>
</feature>
<accession>A0A2Z7A5M9</accession>
<reference evidence="8 9" key="1">
    <citation type="journal article" date="2015" name="Proc. Natl. Acad. Sci. U.S.A.">
        <title>The resurrection genome of Boea hygrometrica: A blueprint for survival of dehydration.</title>
        <authorList>
            <person name="Xiao L."/>
            <person name="Yang G."/>
            <person name="Zhang L."/>
            <person name="Yang X."/>
            <person name="Zhao S."/>
            <person name="Ji Z."/>
            <person name="Zhou Q."/>
            <person name="Hu M."/>
            <person name="Wang Y."/>
            <person name="Chen M."/>
            <person name="Xu Y."/>
            <person name="Jin H."/>
            <person name="Xiao X."/>
            <person name="Hu G."/>
            <person name="Bao F."/>
            <person name="Hu Y."/>
            <person name="Wan P."/>
            <person name="Li L."/>
            <person name="Deng X."/>
            <person name="Kuang T."/>
            <person name="Xiang C."/>
            <person name="Zhu J.K."/>
            <person name="Oliver M.J."/>
            <person name="He Y."/>
        </authorList>
    </citation>
    <scope>NUCLEOTIDE SEQUENCE [LARGE SCALE GENOMIC DNA]</scope>
    <source>
        <strain evidence="9">cv. XS01</strain>
    </source>
</reference>
<evidence type="ECO:0000313" key="8">
    <source>
        <dbReference type="EMBL" id="KZV16561.1"/>
    </source>
</evidence>
<dbReference type="InterPro" id="IPR000620">
    <property type="entry name" value="EamA_dom"/>
</dbReference>
<dbReference type="SUPFAM" id="SSF103481">
    <property type="entry name" value="Multidrug resistance efflux transporter EmrE"/>
    <property type="match status" value="2"/>
</dbReference>
<protein>
    <recommendedName>
        <fullName evidence="6">WAT1-related protein</fullName>
    </recommendedName>
</protein>
<evidence type="ECO:0000259" key="7">
    <source>
        <dbReference type="Pfam" id="PF00892"/>
    </source>
</evidence>
<feature type="transmembrane region" description="Helical" evidence="6">
    <location>
        <begin position="137"/>
        <end position="157"/>
    </location>
</feature>
<dbReference type="InterPro" id="IPR030184">
    <property type="entry name" value="WAT1-related"/>
</dbReference>
<dbReference type="Pfam" id="PF00892">
    <property type="entry name" value="EamA"/>
    <property type="match status" value="2"/>
</dbReference>
<comment type="subcellular location">
    <subcellularLocation>
        <location evidence="1 6">Membrane</location>
        <topology evidence="1 6">Multi-pass membrane protein</topology>
    </subcellularLocation>
</comment>
<dbReference type="EMBL" id="KV019044">
    <property type="protein sequence ID" value="KZV16561.1"/>
    <property type="molecule type" value="Genomic_DNA"/>
</dbReference>
<evidence type="ECO:0000256" key="6">
    <source>
        <dbReference type="RuleBase" id="RU363077"/>
    </source>
</evidence>
<proteinExistence type="inferred from homology"/>
<evidence type="ECO:0000313" key="9">
    <source>
        <dbReference type="Proteomes" id="UP000250235"/>
    </source>
</evidence>
<evidence type="ECO:0000256" key="3">
    <source>
        <dbReference type="ARBA" id="ARBA00022692"/>
    </source>
</evidence>
<dbReference type="InterPro" id="IPR037185">
    <property type="entry name" value="EmrE-like"/>
</dbReference>
<feature type="transmembrane region" description="Helical" evidence="6">
    <location>
        <begin position="308"/>
        <end position="327"/>
    </location>
</feature>
<dbReference type="OrthoDB" id="1728340at2759"/>
<keyword evidence="5 6" id="KW-0472">Membrane</keyword>
<keyword evidence="3 6" id="KW-0812">Transmembrane</keyword>
<sequence length="349" mass="38448">MENSDKFSIIKRNPYVVVVFMQFAYSGMALLSKAAIAQGMNPYVFVAYRQAFATVALAPFAYFLERKEADPLPYPVIGKIFLISLIGSTLSMNLYSYAINYVSATFASASINTIPALTFVMSVLFRVESFSVTRVHGMAKVVGTLISVSGAVVFALVKGPQVNFMKWSSKDTHPASSVISAKGKLIEGCLLMILANAAWAWWLVMQAPLVKRYPAKFRLTLLQSLFSCIQSFVWAMAIEWNLSSWKLQWDLNLISVAYCGIVVTGLVYWLQLSAVESKGPLFTASFTPLALIITAFISALVWKEILHLGSICGGILLVGGLYCVLWGKNKELQVEANQDQPTTKVETIV</sequence>
<feature type="transmembrane region" description="Helical" evidence="6">
    <location>
        <begin position="43"/>
        <end position="64"/>
    </location>
</feature>
<dbReference type="GO" id="GO:0016020">
    <property type="term" value="C:membrane"/>
    <property type="evidence" value="ECO:0007669"/>
    <property type="project" value="UniProtKB-SubCell"/>
</dbReference>
<evidence type="ECO:0000256" key="5">
    <source>
        <dbReference type="ARBA" id="ARBA00023136"/>
    </source>
</evidence>
<feature type="transmembrane region" description="Helical" evidence="6">
    <location>
        <begin position="12"/>
        <end position="31"/>
    </location>
</feature>
<name>A0A2Z7A5M9_9LAMI</name>
<feature type="transmembrane region" description="Helical" evidence="6">
    <location>
        <begin position="101"/>
        <end position="125"/>
    </location>
</feature>
<feature type="transmembrane region" description="Helical" evidence="6">
    <location>
        <begin position="249"/>
        <end position="269"/>
    </location>
</feature>
<feature type="transmembrane region" description="Helical" evidence="6">
    <location>
        <begin position="217"/>
        <end position="237"/>
    </location>
</feature>
<comment type="similarity">
    <text evidence="2 6">Belongs to the drug/metabolite transporter (DMT) superfamily. Plant drug/metabolite exporter (P-DME) (TC 2.A.7.4) family.</text>
</comment>
<keyword evidence="4 6" id="KW-1133">Transmembrane helix</keyword>